<keyword evidence="1" id="KW-0812">Transmembrane</keyword>
<dbReference type="Proteomes" id="UP000447434">
    <property type="component" value="Chromosome 20"/>
</dbReference>
<keyword evidence="3" id="KW-1185">Reference proteome</keyword>
<evidence type="ECO:0000256" key="1">
    <source>
        <dbReference type="SAM" id="Phobius"/>
    </source>
</evidence>
<proteinExistence type="predicted"/>
<feature type="transmembrane region" description="Helical" evidence="1">
    <location>
        <begin position="45"/>
        <end position="63"/>
    </location>
</feature>
<keyword evidence="1" id="KW-1133">Transmembrane helix</keyword>
<gene>
    <name evidence="2" type="ORF">Lalb_Chr20g0109891</name>
</gene>
<feature type="transmembrane region" description="Helical" evidence="1">
    <location>
        <begin position="6"/>
        <end position="25"/>
    </location>
</feature>
<dbReference type="OrthoDB" id="10435003at2759"/>
<name>A0A6A4NVV6_LUPAL</name>
<dbReference type="EMBL" id="WOCE01000020">
    <property type="protein sequence ID" value="KAE9590647.1"/>
    <property type="molecule type" value="Genomic_DNA"/>
</dbReference>
<accession>A0A6A4NVV6</accession>
<organism evidence="2 3">
    <name type="scientific">Lupinus albus</name>
    <name type="common">White lupine</name>
    <name type="synonym">Lupinus termis</name>
    <dbReference type="NCBI Taxonomy" id="3870"/>
    <lineage>
        <taxon>Eukaryota</taxon>
        <taxon>Viridiplantae</taxon>
        <taxon>Streptophyta</taxon>
        <taxon>Embryophyta</taxon>
        <taxon>Tracheophyta</taxon>
        <taxon>Spermatophyta</taxon>
        <taxon>Magnoliopsida</taxon>
        <taxon>eudicotyledons</taxon>
        <taxon>Gunneridae</taxon>
        <taxon>Pentapetalae</taxon>
        <taxon>rosids</taxon>
        <taxon>fabids</taxon>
        <taxon>Fabales</taxon>
        <taxon>Fabaceae</taxon>
        <taxon>Papilionoideae</taxon>
        <taxon>50 kb inversion clade</taxon>
        <taxon>genistoids sensu lato</taxon>
        <taxon>core genistoids</taxon>
        <taxon>Genisteae</taxon>
        <taxon>Lupinus</taxon>
    </lineage>
</organism>
<reference evidence="3" key="1">
    <citation type="journal article" date="2020" name="Nat. Commun.">
        <title>Genome sequence of the cluster root forming white lupin.</title>
        <authorList>
            <person name="Hufnagel B."/>
            <person name="Marques A."/>
            <person name="Soriano A."/>
            <person name="Marques L."/>
            <person name="Divol F."/>
            <person name="Doumas P."/>
            <person name="Sallet E."/>
            <person name="Mancinotti D."/>
            <person name="Carrere S."/>
            <person name="Marande W."/>
            <person name="Arribat S."/>
            <person name="Keller J."/>
            <person name="Huneau C."/>
            <person name="Blein T."/>
            <person name="Aime D."/>
            <person name="Laguerre M."/>
            <person name="Taylor J."/>
            <person name="Schubert V."/>
            <person name="Nelson M."/>
            <person name="Geu-Flores F."/>
            <person name="Crespi M."/>
            <person name="Gallardo-Guerrero K."/>
            <person name="Delaux P.-M."/>
            <person name="Salse J."/>
            <person name="Berges H."/>
            <person name="Guyot R."/>
            <person name="Gouzy J."/>
            <person name="Peret B."/>
        </authorList>
    </citation>
    <scope>NUCLEOTIDE SEQUENCE [LARGE SCALE GENOMIC DNA]</scope>
    <source>
        <strain evidence="3">cv. Amiga</strain>
    </source>
</reference>
<comment type="caution">
    <text evidence="2">The sequence shown here is derived from an EMBL/GenBank/DDBJ whole genome shotgun (WGS) entry which is preliminary data.</text>
</comment>
<evidence type="ECO:0000313" key="3">
    <source>
        <dbReference type="Proteomes" id="UP000447434"/>
    </source>
</evidence>
<keyword evidence="1" id="KW-0472">Membrane</keyword>
<sequence length="64" mass="7178">MAASKFLLFTVFVLDLIAFGLAVAAERRRNIVSIIITSLYSKFKYMGITLPLSFSLCAYLCFFA</sequence>
<evidence type="ECO:0000313" key="2">
    <source>
        <dbReference type="EMBL" id="KAE9590647.1"/>
    </source>
</evidence>
<dbReference type="AlphaFoldDB" id="A0A6A4NVV6"/>
<protein>
    <submittedName>
        <fullName evidence="2">Uncharacterized protein</fullName>
    </submittedName>
</protein>